<organism evidence="2 3">
    <name type="scientific">Rhodocollybia butyracea</name>
    <dbReference type="NCBI Taxonomy" id="206335"/>
    <lineage>
        <taxon>Eukaryota</taxon>
        <taxon>Fungi</taxon>
        <taxon>Dikarya</taxon>
        <taxon>Basidiomycota</taxon>
        <taxon>Agaricomycotina</taxon>
        <taxon>Agaricomycetes</taxon>
        <taxon>Agaricomycetidae</taxon>
        <taxon>Agaricales</taxon>
        <taxon>Marasmiineae</taxon>
        <taxon>Omphalotaceae</taxon>
        <taxon>Rhodocollybia</taxon>
    </lineage>
</organism>
<evidence type="ECO:0000313" key="3">
    <source>
        <dbReference type="Proteomes" id="UP000772434"/>
    </source>
</evidence>
<sequence length="410" mass="46713">MYMIFGRNIIVEDDFDRLPGKLCVVSLEPDDVTSVVSLVGESGNEAPRNVPPFFYVVEEHCDASNLHINAIGEANQILDNISGWVKGSEESANITLMKQRDNVRFMWNGLSTDRKLRRRNWDATIDSGASLASLQRHVRRAARFNRYLAAPSPLNSPVLEKLRFLLHKIDTDKEKWARTGENMLEGRYSVDLTLSEKEKIKGPYCLTICNDNGFAVWPYVFMCDPKASLFFLDDLLFQYRKNQDYDVLYLKIFVTKEKTDFSFIRQWFAAKNEEKLRDYSSSTVHSHDHRLEAQSHIDSTFTEESSPIKTKPKIAGWASVCATILVTYETKGKGESKLEVLGVDEEARSSQDTASVNKDGKEKEGSTLEEAYVTQEVNDSNQSSAPQQKDHKTKKRESGIQKLWSKLANR</sequence>
<dbReference type="Proteomes" id="UP000772434">
    <property type="component" value="Unassembled WGS sequence"/>
</dbReference>
<dbReference type="EMBL" id="JADNRY010000186">
    <property type="protein sequence ID" value="KAF9061961.1"/>
    <property type="molecule type" value="Genomic_DNA"/>
</dbReference>
<gene>
    <name evidence="2" type="ORF">BDP27DRAFT_309712</name>
</gene>
<feature type="compositionally biased region" description="Polar residues" evidence="1">
    <location>
        <begin position="375"/>
        <end position="387"/>
    </location>
</feature>
<accession>A0A9P5PEP0</accession>
<name>A0A9P5PEP0_9AGAR</name>
<dbReference type="OrthoDB" id="10255174at2759"/>
<evidence type="ECO:0000313" key="2">
    <source>
        <dbReference type="EMBL" id="KAF9061961.1"/>
    </source>
</evidence>
<keyword evidence="3" id="KW-1185">Reference proteome</keyword>
<evidence type="ECO:0000256" key="1">
    <source>
        <dbReference type="SAM" id="MobiDB-lite"/>
    </source>
</evidence>
<feature type="region of interest" description="Disordered" evidence="1">
    <location>
        <begin position="344"/>
        <end position="410"/>
    </location>
</feature>
<protein>
    <submittedName>
        <fullName evidence="2">Uncharacterized protein</fullName>
    </submittedName>
</protein>
<proteinExistence type="predicted"/>
<comment type="caution">
    <text evidence="2">The sequence shown here is derived from an EMBL/GenBank/DDBJ whole genome shotgun (WGS) entry which is preliminary data.</text>
</comment>
<reference evidence="2" key="1">
    <citation type="submission" date="2020-11" db="EMBL/GenBank/DDBJ databases">
        <authorList>
            <consortium name="DOE Joint Genome Institute"/>
            <person name="Ahrendt S."/>
            <person name="Riley R."/>
            <person name="Andreopoulos W."/>
            <person name="Labutti K."/>
            <person name="Pangilinan J."/>
            <person name="Ruiz-Duenas F.J."/>
            <person name="Barrasa J.M."/>
            <person name="Sanchez-Garcia M."/>
            <person name="Camarero S."/>
            <person name="Miyauchi S."/>
            <person name="Serrano A."/>
            <person name="Linde D."/>
            <person name="Babiker R."/>
            <person name="Drula E."/>
            <person name="Ayuso-Fernandez I."/>
            <person name="Pacheco R."/>
            <person name="Padilla G."/>
            <person name="Ferreira P."/>
            <person name="Barriuso J."/>
            <person name="Kellner H."/>
            <person name="Castanera R."/>
            <person name="Alfaro M."/>
            <person name="Ramirez L."/>
            <person name="Pisabarro A.G."/>
            <person name="Kuo A."/>
            <person name="Tritt A."/>
            <person name="Lipzen A."/>
            <person name="He G."/>
            <person name="Yan M."/>
            <person name="Ng V."/>
            <person name="Cullen D."/>
            <person name="Martin F."/>
            <person name="Rosso M.-N."/>
            <person name="Henrissat B."/>
            <person name="Hibbett D."/>
            <person name="Martinez A.T."/>
            <person name="Grigoriev I.V."/>
        </authorList>
    </citation>
    <scope>NUCLEOTIDE SEQUENCE</scope>
    <source>
        <strain evidence="2">AH 40177</strain>
    </source>
</reference>
<dbReference type="AlphaFoldDB" id="A0A9P5PEP0"/>